<name>A0ABN3IJ75_9ACTN</name>
<dbReference type="EMBL" id="BAAATJ010000018">
    <property type="protein sequence ID" value="GAA2406011.1"/>
    <property type="molecule type" value="Genomic_DNA"/>
</dbReference>
<evidence type="ECO:0000256" key="1">
    <source>
        <dbReference type="ARBA" id="ARBA00023125"/>
    </source>
</evidence>
<reference evidence="5 6" key="1">
    <citation type="journal article" date="2019" name="Int. J. Syst. Evol. Microbiol.">
        <title>The Global Catalogue of Microorganisms (GCM) 10K type strain sequencing project: providing services to taxonomists for standard genome sequencing and annotation.</title>
        <authorList>
            <consortium name="The Broad Institute Genomics Platform"/>
            <consortium name="The Broad Institute Genome Sequencing Center for Infectious Disease"/>
            <person name="Wu L."/>
            <person name="Ma J."/>
        </authorList>
    </citation>
    <scope>NUCLEOTIDE SEQUENCE [LARGE SCALE GENOMIC DNA]</scope>
    <source>
        <strain evidence="5 6">JCM 6921</strain>
    </source>
</reference>
<accession>A0ABN3IJ75</accession>
<evidence type="ECO:0000256" key="2">
    <source>
        <dbReference type="PROSITE-ProRule" id="PRU00335"/>
    </source>
</evidence>
<comment type="caution">
    <text evidence="5">The sequence shown here is derived from an EMBL/GenBank/DDBJ whole genome shotgun (WGS) entry which is preliminary data.</text>
</comment>
<protein>
    <recommendedName>
        <fullName evidence="4">HTH tetR-type domain-containing protein</fullName>
    </recommendedName>
</protein>
<evidence type="ECO:0000256" key="3">
    <source>
        <dbReference type="SAM" id="MobiDB-lite"/>
    </source>
</evidence>
<organism evidence="5 6">
    <name type="scientific">Streptomyces glaucosporus</name>
    <dbReference type="NCBI Taxonomy" id="284044"/>
    <lineage>
        <taxon>Bacteria</taxon>
        <taxon>Bacillati</taxon>
        <taxon>Actinomycetota</taxon>
        <taxon>Actinomycetes</taxon>
        <taxon>Kitasatosporales</taxon>
        <taxon>Streptomycetaceae</taxon>
        <taxon>Streptomyces</taxon>
    </lineage>
</organism>
<dbReference type="Proteomes" id="UP001500058">
    <property type="component" value="Unassembled WGS sequence"/>
</dbReference>
<dbReference type="PRINTS" id="PR00455">
    <property type="entry name" value="HTHTETR"/>
</dbReference>
<evidence type="ECO:0000313" key="6">
    <source>
        <dbReference type="Proteomes" id="UP001500058"/>
    </source>
</evidence>
<feature type="region of interest" description="Disordered" evidence="3">
    <location>
        <begin position="1"/>
        <end position="28"/>
    </location>
</feature>
<feature type="DNA-binding region" description="H-T-H motif" evidence="2">
    <location>
        <begin position="54"/>
        <end position="73"/>
    </location>
</feature>
<gene>
    <name evidence="5" type="ORF">GCM10010420_37360</name>
</gene>
<dbReference type="PROSITE" id="PS50977">
    <property type="entry name" value="HTH_TETR_2"/>
    <property type="match status" value="1"/>
</dbReference>
<evidence type="ECO:0000313" key="5">
    <source>
        <dbReference type="EMBL" id="GAA2406011.1"/>
    </source>
</evidence>
<dbReference type="InterPro" id="IPR009057">
    <property type="entry name" value="Homeodomain-like_sf"/>
</dbReference>
<dbReference type="PANTHER" id="PTHR30055">
    <property type="entry name" value="HTH-TYPE TRANSCRIPTIONAL REGULATOR RUTR"/>
    <property type="match status" value="1"/>
</dbReference>
<sequence>MNSIAPLDDERSGPPPLPLAGQAPPMRADAARNRARLLEAAARLVAERGADCLTMEAVATAASVGKGTVFRRFGDRTGLIMALLDRSERLYQEAFISGPPPLGPGAPPVRRLEAFGVATLRHLDAHRELLLSAEPEACRRLDFAPRHVRVAHVTALLREARAGGDTELLAESLVGYLDVALLHHLTQQRGMTLDRLEAGWQDLVARVARPA</sequence>
<evidence type="ECO:0000259" key="4">
    <source>
        <dbReference type="PROSITE" id="PS50977"/>
    </source>
</evidence>
<keyword evidence="6" id="KW-1185">Reference proteome</keyword>
<dbReference type="PANTHER" id="PTHR30055:SF209">
    <property type="entry name" value="POSSIBLE TRANSCRIPTIONAL REGULATORY PROTEIN (PROBABLY TETR-FAMILY)"/>
    <property type="match status" value="1"/>
</dbReference>
<dbReference type="RefSeq" id="WP_425576367.1">
    <property type="nucleotide sequence ID" value="NZ_BAAATJ010000018.1"/>
</dbReference>
<keyword evidence="1 2" id="KW-0238">DNA-binding</keyword>
<feature type="domain" description="HTH tetR-type" evidence="4">
    <location>
        <begin position="31"/>
        <end position="91"/>
    </location>
</feature>
<dbReference type="InterPro" id="IPR050109">
    <property type="entry name" value="HTH-type_TetR-like_transc_reg"/>
</dbReference>
<dbReference type="SUPFAM" id="SSF46689">
    <property type="entry name" value="Homeodomain-like"/>
    <property type="match status" value="1"/>
</dbReference>
<dbReference type="Gene3D" id="1.10.357.10">
    <property type="entry name" value="Tetracycline Repressor, domain 2"/>
    <property type="match status" value="1"/>
</dbReference>
<dbReference type="InterPro" id="IPR001647">
    <property type="entry name" value="HTH_TetR"/>
</dbReference>
<dbReference type="Pfam" id="PF00440">
    <property type="entry name" value="TetR_N"/>
    <property type="match status" value="1"/>
</dbReference>
<proteinExistence type="predicted"/>
<feature type="compositionally biased region" description="Low complexity" evidence="3">
    <location>
        <begin position="19"/>
        <end position="28"/>
    </location>
</feature>